<keyword evidence="6" id="KW-0645">Protease</keyword>
<dbReference type="PANTHER" id="PTHR14218:SF15">
    <property type="entry name" value="TRIPEPTIDYL-PEPTIDASE 1"/>
    <property type="match status" value="1"/>
</dbReference>
<keyword evidence="6" id="KW-0378">Hydrolase</keyword>
<dbReference type="Pfam" id="PF02798">
    <property type="entry name" value="GST_N"/>
    <property type="match status" value="1"/>
</dbReference>
<dbReference type="GO" id="GO:0046872">
    <property type="term" value="F:metal ion binding"/>
    <property type="evidence" value="ECO:0007669"/>
    <property type="project" value="UniProtKB-UniRule"/>
</dbReference>
<evidence type="ECO:0000256" key="1">
    <source>
        <dbReference type="ARBA" id="ARBA00022679"/>
    </source>
</evidence>
<name>A0A8H7CUW2_9AGAR</name>
<dbReference type="FunFam" id="3.40.30.10:FF:000016">
    <property type="entry name" value="Glutathione S-transferase F2"/>
    <property type="match status" value="1"/>
</dbReference>
<dbReference type="SUPFAM" id="SSF52833">
    <property type="entry name" value="Thioredoxin-like"/>
    <property type="match status" value="1"/>
</dbReference>
<feature type="binding site" evidence="2">
    <location>
        <position position="407"/>
    </location>
    <ligand>
        <name>Ca(2+)</name>
        <dbReference type="ChEBI" id="CHEBI:29108"/>
    </ligand>
</feature>
<organism evidence="6 7">
    <name type="scientific">Mycena venus</name>
    <dbReference type="NCBI Taxonomy" id="2733690"/>
    <lineage>
        <taxon>Eukaryota</taxon>
        <taxon>Fungi</taxon>
        <taxon>Dikarya</taxon>
        <taxon>Basidiomycota</taxon>
        <taxon>Agaricomycotina</taxon>
        <taxon>Agaricomycetes</taxon>
        <taxon>Agaricomycetidae</taxon>
        <taxon>Agaricales</taxon>
        <taxon>Marasmiineae</taxon>
        <taxon>Mycenaceae</taxon>
        <taxon>Mycena</taxon>
    </lineage>
</organism>
<keyword evidence="2" id="KW-0106">Calcium</keyword>
<feature type="binding site" evidence="2">
    <location>
        <position position="408"/>
    </location>
    <ligand>
        <name>Ca(2+)</name>
        <dbReference type="ChEBI" id="CHEBI:29108"/>
    </ligand>
</feature>
<evidence type="ECO:0000259" key="4">
    <source>
        <dbReference type="PROSITE" id="PS50405"/>
    </source>
</evidence>
<keyword evidence="2" id="KW-0479">Metal-binding</keyword>
<sequence>MVLKLYTDPVVGGGPAIVALTLVEKQVPYEYVPVNIDTKEHKTPEYMAKHPFGKVPMIDDDGFIVYESRAICRYILEKYPNQGPELLPKGLKERTLVEQAAAVEYATFTPAVLPVFNEAVEKTLRGEPVDKAVLDEALKELSVKLDVYEVILGKQKFLAGDEFSFADLCHYAYAPFLTIGGIDIMTSKGPNVTRCVPCLNSRSFIDVPSSEYDVVHLTSYGFNEEDITIALSRGVCQAYMQLGAEHPCYSRQEMAVWADPIFNKSIAQCLSPQLRLDAPFITSVGGSVGLPPQVAANFSSGGFSNYFTVPYYQANDVSAYVASIGDQYAGLYNTTGRGYPDIAAQAENVKIAWKGNFTQVEGTSAASPISASIFALVNDKLIAAGKPVLGFLNPFLYSAAGRAAFTDVTYGTNPGCNTDGFSASTGWDAVTRLYQKETGKGDRYTG</sequence>
<dbReference type="SUPFAM" id="SSF47616">
    <property type="entry name" value="GST C-terminal domain-like"/>
    <property type="match status" value="1"/>
</dbReference>
<feature type="domain" description="GST N-terminal" evidence="3">
    <location>
        <begin position="1"/>
        <end position="83"/>
    </location>
</feature>
<dbReference type="InterPro" id="IPR004046">
    <property type="entry name" value="GST_C"/>
</dbReference>
<evidence type="ECO:0000259" key="3">
    <source>
        <dbReference type="PROSITE" id="PS50404"/>
    </source>
</evidence>
<dbReference type="Pfam" id="PF00043">
    <property type="entry name" value="GST_C"/>
    <property type="match status" value="1"/>
</dbReference>
<feature type="domain" description="GST C-terminal" evidence="4">
    <location>
        <begin position="90"/>
        <end position="227"/>
    </location>
</feature>
<dbReference type="PROSITE" id="PS50405">
    <property type="entry name" value="GST_CTER"/>
    <property type="match status" value="1"/>
</dbReference>
<dbReference type="InterPro" id="IPR050819">
    <property type="entry name" value="Tripeptidyl-peptidase_I"/>
</dbReference>
<dbReference type="Proteomes" id="UP000620124">
    <property type="component" value="Unassembled WGS sequence"/>
</dbReference>
<accession>A0A8H7CUW2</accession>
<feature type="binding site" evidence="2">
    <location>
        <position position="428"/>
    </location>
    <ligand>
        <name>Ca(2+)</name>
        <dbReference type="ChEBI" id="CHEBI:29108"/>
    </ligand>
</feature>
<comment type="caution">
    <text evidence="6">The sequence shown here is derived from an EMBL/GenBank/DDBJ whole genome shotgun (WGS) entry which is preliminary data.</text>
</comment>
<dbReference type="Gene3D" id="3.40.30.10">
    <property type="entry name" value="Glutaredoxin"/>
    <property type="match status" value="1"/>
</dbReference>
<evidence type="ECO:0000259" key="5">
    <source>
        <dbReference type="PROSITE" id="PS51695"/>
    </source>
</evidence>
<evidence type="ECO:0000313" key="6">
    <source>
        <dbReference type="EMBL" id="KAF7349122.1"/>
    </source>
</evidence>
<dbReference type="Gene3D" id="3.40.50.200">
    <property type="entry name" value="Peptidase S8/S53 domain"/>
    <property type="match status" value="1"/>
</dbReference>
<dbReference type="SFLD" id="SFLDS00019">
    <property type="entry name" value="Glutathione_Transferase_(cytos"/>
    <property type="match status" value="1"/>
</dbReference>
<dbReference type="InterPro" id="IPR010987">
    <property type="entry name" value="Glutathione-S-Trfase_C-like"/>
</dbReference>
<comment type="cofactor">
    <cofactor evidence="2">
        <name>Ca(2+)</name>
        <dbReference type="ChEBI" id="CHEBI:29108"/>
    </cofactor>
    <text evidence="2">Binds 1 Ca(2+) ion per subunit.</text>
</comment>
<dbReference type="PANTHER" id="PTHR14218">
    <property type="entry name" value="PROTEASE S8 TRIPEPTIDYL PEPTIDASE I CLN2"/>
    <property type="match status" value="1"/>
</dbReference>
<proteinExistence type="predicted"/>
<dbReference type="GO" id="GO:0008240">
    <property type="term" value="F:tripeptidyl-peptidase activity"/>
    <property type="evidence" value="ECO:0007669"/>
    <property type="project" value="TreeGrafter"/>
</dbReference>
<feature type="binding site" evidence="2">
    <location>
        <position position="426"/>
    </location>
    <ligand>
        <name>Ca(2+)</name>
        <dbReference type="ChEBI" id="CHEBI:29108"/>
    </ligand>
</feature>
<dbReference type="InterPro" id="IPR040079">
    <property type="entry name" value="Glutathione_S-Trfase"/>
</dbReference>
<dbReference type="SUPFAM" id="SSF52743">
    <property type="entry name" value="Subtilisin-like"/>
    <property type="match status" value="1"/>
</dbReference>
<dbReference type="AlphaFoldDB" id="A0A8H7CUW2"/>
<keyword evidence="7" id="KW-1185">Reference proteome</keyword>
<dbReference type="SFLD" id="SFLDG00358">
    <property type="entry name" value="Main_(cytGST)"/>
    <property type="match status" value="1"/>
</dbReference>
<dbReference type="OrthoDB" id="249703at2759"/>
<evidence type="ECO:0000256" key="2">
    <source>
        <dbReference type="PROSITE-ProRule" id="PRU01032"/>
    </source>
</evidence>
<dbReference type="Gene3D" id="1.20.1050.10">
    <property type="match status" value="1"/>
</dbReference>
<dbReference type="InterPro" id="IPR036852">
    <property type="entry name" value="Peptidase_S8/S53_dom_sf"/>
</dbReference>
<protein>
    <submittedName>
        <fullName evidence="6">Family S53 protease-like protein</fullName>
    </submittedName>
</protein>
<evidence type="ECO:0000313" key="7">
    <source>
        <dbReference type="Proteomes" id="UP000620124"/>
    </source>
</evidence>
<gene>
    <name evidence="6" type="ORF">MVEN_01434400</name>
</gene>
<dbReference type="InterPro" id="IPR036282">
    <property type="entry name" value="Glutathione-S-Trfase_C_sf"/>
</dbReference>
<dbReference type="InterPro" id="IPR036249">
    <property type="entry name" value="Thioredoxin-like_sf"/>
</dbReference>
<dbReference type="EMBL" id="JACAZI010000011">
    <property type="protein sequence ID" value="KAF7349122.1"/>
    <property type="molecule type" value="Genomic_DNA"/>
</dbReference>
<feature type="domain" description="Peptidase S53" evidence="5">
    <location>
        <begin position="64"/>
        <end position="446"/>
    </location>
</feature>
<dbReference type="InterPro" id="IPR030400">
    <property type="entry name" value="Sedolisin_dom"/>
</dbReference>
<dbReference type="GO" id="GO:0004252">
    <property type="term" value="F:serine-type endopeptidase activity"/>
    <property type="evidence" value="ECO:0007669"/>
    <property type="project" value="InterPro"/>
</dbReference>
<dbReference type="PROSITE" id="PS50404">
    <property type="entry name" value="GST_NTER"/>
    <property type="match status" value="1"/>
</dbReference>
<dbReference type="GO" id="GO:0016740">
    <property type="term" value="F:transferase activity"/>
    <property type="evidence" value="ECO:0007669"/>
    <property type="project" value="UniProtKB-KW"/>
</dbReference>
<keyword evidence="1" id="KW-0808">Transferase</keyword>
<dbReference type="PROSITE" id="PS51695">
    <property type="entry name" value="SEDOLISIN"/>
    <property type="match status" value="1"/>
</dbReference>
<dbReference type="GO" id="GO:0006508">
    <property type="term" value="P:proteolysis"/>
    <property type="evidence" value="ECO:0007669"/>
    <property type="project" value="UniProtKB-KW"/>
</dbReference>
<reference evidence="6" key="1">
    <citation type="submission" date="2020-05" db="EMBL/GenBank/DDBJ databases">
        <title>Mycena genomes resolve the evolution of fungal bioluminescence.</title>
        <authorList>
            <person name="Tsai I.J."/>
        </authorList>
    </citation>
    <scope>NUCLEOTIDE SEQUENCE</scope>
    <source>
        <strain evidence="6">CCC161011</strain>
    </source>
</reference>
<dbReference type="InterPro" id="IPR004045">
    <property type="entry name" value="Glutathione_S-Trfase_N"/>
</dbReference>
<dbReference type="CDD" id="cd04056">
    <property type="entry name" value="Peptidases_S53"/>
    <property type="match status" value="1"/>
</dbReference>
<comment type="caution">
    <text evidence="2">Lacks conserved residue(s) required for the propagation of feature annotation.</text>
</comment>